<dbReference type="InterPro" id="IPR011009">
    <property type="entry name" value="Kinase-like_dom_sf"/>
</dbReference>
<name>Q4RCJ6_TETNG</name>
<keyword evidence="5" id="KW-0067">ATP-binding</keyword>
<evidence type="ECO:0000256" key="5">
    <source>
        <dbReference type="ARBA" id="ARBA00022840"/>
    </source>
</evidence>
<dbReference type="GO" id="GO:0005634">
    <property type="term" value="C:nucleus"/>
    <property type="evidence" value="ECO:0007669"/>
    <property type="project" value="TreeGrafter"/>
</dbReference>
<sequence length="61" mass="6797">LQPQNILLTSCSPLGDVKIVDFGLSRILSGQQELREMMGTPEYVAPEVLNYEPISTATDMW</sequence>
<keyword evidence="2" id="KW-0808">Transferase</keyword>
<keyword evidence="1" id="KW-0723">Serine/threonine-protein kinase</keyword>
<dbReference type="KEGG" id="tng:GSTEN00037047G001"/>
<evidence type="ECO:0000256" key="3">
    <source>
        <dbReference type="ARBA" id="ARBA00022741"/>
    </source>
</evidence>
<dbReference type="PANTHER" id="PTHR24342">
    <property type="entry name" value="SERINE/THREONINE-PROTEIN KINASE 17"/>
    <property type="match status" value="1"/>
</dbReference>
<dbReference type="InterPro" id="IPR000719">
    <property type="entry name" value="Prot_kinase_dom"/>
</dbReference>
<dbReference type="EMBL" id="CAAE01018752">
    <property type="protein sequence ID" value="CAG13887.1"/>
    <property type="molecule type" value="Genomic_DNA"/>
</dbReference>
<reference evidence="7" key="2">
    <citation type="submission" date="2004-02" db="EMBL/GenBank/DDBJ databases">
        <authorList>
            <consortium name="Genoscope"/>
            <consortium name="Whitehead Institute Centre for Genome Research"/>
        </authorList>
    </citation>
    <scope>NUCLEOTIDE SEQUENCE</scope>
</reference>
<dbReference type="GO" id="GO:0004674">
    <property type="term" value="F:protein serine/threonine kinase activity"/>
    <property type="evidence" value="ECO:0007669"/>
    <property type="project" value="UniProtKB-KW"/>
</dbReference>
<gene>
    <name evidence="7" type="ORF">GSTENG00037047001</name>
</gene>
<evidence type="ECO:0000259" key="6">
    <source>
        <dbReference type="PROSITE" id="PS50011"/>
    </source>
</evidence>
<dbReference type="GO" id="GO:0035556">
    <property type="term" value="P:intracellular signal transduction"/>
    <property type="evidence" value="ECO:0007669"/>
    <property type="project" value="TreeGrafter"/>
</dbReference>
<keyword evidence="3" id="KW-0547">Nucleotide-binding</keyword>
<evidence type="ECO:0000256" key="2">
    <source>
        <dbReference type="ARBA" id="ARBA00022679"/>
    </source>
</evidence>
<feature type="non-terminal residue" evidence="7">
    <location>
        <position position="61"/>
    </location>
</feature>
<dbReference type="PROSITE" id="PS50011">
    <property type="entry name" value="PROTEIN_KINASE_DOM"/>
    <property type="match status" value="1"/>
</dbReference>
<reference evidence="7" key="1">
    <citation type="journal article" date="2004" name="Nature">
        <title>Genome duplication in the teleost fish Tetraodon nigroviridis reveals the early vertebrate proto-karyotype.</title>
        <authorList>
            <person name="Jaillon O."/>
            <person name="Aury J.-M."/>
            <person name="Brunet F."/>
            <person name="Petit J.-L."/>
            <person name="Stange-Thomann N."/>
            <person name="Mauceli E."/>
            <person name="Bouneau L."/>
            <person name="Fischer C."/>
            <person name="Ozouf-Costaz C."/>
            <person name="Bernot A."/>
            <person name="Nicaud S."/>
            <person name="Jaffe D."/>
            <person name="Fisher S."/>
            <person name="Lutfalla G."/>
            <person name="Dossat C."/>
            <person name="Segurens B."/>
            <person name="Dasilva C."/>
            <person name="Salanoubat M."/>
            <person name="Levy M."/>
            <person name="Boudet N."/>
            <person name="Castellano S."/>
            <person name="Anthouard V."/>
            <person name="Jubin C."/>
            <person name="Castelli V."/>
            <person name="Katinka M."/>
            <person name="Vacherie B."/>
            <person name="Biemont C."/>
            <person name="Skalli Z."/>
            <person name="Cattolico L."/>
            <person name="Poulain J."/>
            <person name="De Berardinis V."/>
            <person name="Cruaud C."/>
            <person name="Duprat S."/>
            <person name="Brottier P."/>
            <person name="Coutanceau J.-P."/>
            <person name="Gouzy J."/>
            <person name="Parra G."/>
            <person name="Lardier G."/>
            <person name="Chapple C."/>
            <person name="McKernan K.J."/>
            <person name="McEwan P."/>
            <person name="Bosak S."/>
            <person name="Kellis M."/>
            <person name="Volff J.-N."/>
            <person name="Guigo R."/>
            <person name="Zody M.C."/>
            <person name="Mesirov J."/>
            <person name="Lindblad-Toh K."/>
            <person name="Birren B."/>
            <person name="Nusbaum C."/>
            <person name="Kahn D."/>
            <person name="Robinson-Rechavi M."/>
            <person name="Laudet V."/>
            <person name="Schachter V."/>
            <person name="Quetier F."/>
            <person name="Saurin W."/>
            <person name="Scarpelli C."/>
            <person name="Wincker P."/>
            <person name="Lander E.S."/>
            <person name="Weissenbach J."/>
            <person name="Roest Crollius H."/>
        </authorList>
    </citation>
    <scope>NUCLEOTIDE SEQUENCE [LARGE SCALE GENOMIC DNA]</scope>
</reference>
<accession>Q4RCJ6</accession>
<dbReference type="GO" id="GO:0005524">
    <property type="term" value="F:ATP binding"/>
    <property type="evidence" value="ECO:0007669"/>
    <property type="project" value="UniProtKB-KW"/>
</dbReference>
<protein>
    <submittedName>
        <fullName evidence="7">(spotted green pufferfish) hypothetical protein</fullName>
    </submittedName>
</protein>
<dbReference type="PANTHER" id="PTHR24342:SF6">
    <property type="entry name" value="SERINE_THREONINE-PROTEIN KINASE 17A"/>
    <property type="match status" value="1"/>
</dbReference>
<evidence type="ECO:0000256" key="1">
    <source>
        <dbReference type="ARBA" id="ARBA00022527"/>
    </source>
</evidence>
<proteinExistence type="predicted"/>
<dbReference type="SUPFAM" id="SSF56112">
    <property type="entry name" value="Protein kinase-like (PK-like)"/>
    <property type="match status" value="1"/>
</dbReference>
<feature type="domain" description="Protein kinase" evidence="6">
    <location>
        <begin position="1"/>
        <end position="61"/>
    </location>
</feature>
<comment type="caution">
    <text evidence="7">The sequence shown here is derived from an EMBL/GenBank/DDBJ whole genome shotgun (WGS) entry which is preliminary data.</text>
</comment>
<organism evidence="7">
    <name type="scientific">Tetraodon nigroviridis</name>
    <name type="common">Spotted green pufferfish</name>
    <name type="synonym">Chelonodon nigroviridis</name>
    <dbReference type="NCBI Taxonomy" id="99883"/>
    <lineage>
        <taxon>Eukaryota</taxon>
        <taxon>Metazoa</taxon>
        <taxon>Chordata</taxon>
        <taxon>Craniata</taxon>
        <taxon>Vertebrata</taxon>
        <taxon>Euteleostomi</taxon>
        <taxon>Actinopterygii</taxon>
        <taxon>Neopterygii</taxon>
        <taxon>Teleostei</taxon>
        <taxon>Neoteleostei</taxon>
        <taxon>Acanthomorphata</taxon>
        <taxon>Eupercaria</taxon>
        <taxon>Tetraodontiformes</taxon>
        <taxon>Tetradontoidea</taxon>
        <taxon>Tetraodontidae</taxon>
        <taxon>Tetraodon</taxon>
    </lineage>
</organism>
<dbReference type="GO" id="GO:0043065">
    <property type="term" value="P:positive regulation of apoptotic process"/>
    <property type="evidence" value="ECO:0007669"/>
    <property type="project" value="TreeGrafter"/>
</dbReference>
<feature type="non-terminal residue" evidence="7">
    <location>
        <position position="1"/>
    </location>
</feature>
<dbReference type="Pfam" id="PF00069">
    <property type="entry name" value="Pkinase"/>
    <property type="match status" value="1"/>
</dbReference>
<keyword evidence="4" id="KW-0418">Kinase</keyword>
<dbReference type="OrthoDB" id="504170at2759"/>
<dbReference type="Gene3D" id="1.10.510.10">
    <property type="entry name" value="Transferase(Phosphotransferase) domain 1"/>
    <property type="match status" value="1"/>
</dbReference>
<evidence type="ECO:0000313" key="7">
    <source>
        <dbReference type="EMBL" id="CAG13887.1"/>
    </source>
</evidence>
<evidence type="ECO:0000256" key="4">
    <source>
        <dbReference type="ARBA" id="ARBA00022777"/>
    </source>
</evidence>
<dbReference type="AlphaFoldDB" id="Q4RCJ6"/>